<dbReference type="Proteomes" id="UP000055019">
    <property type="component" value="Unassembled WGS sequence"/>
</dbReference>
<sequence>MSRNGKHPLPKLLHGQEQRVYGDSAYASQKALIRDKAPKARDFTNQRTRRAGKVDEVARGKNRNKSKIRARVEHVFAVVKRLWGFTKVRYRGLAKNANRAFVALALTNVYLSRRRLMAQVRP</sequence>
<evidence type="ECO:0000313" key="4">
    <source>
        <dbReference type="Proteomes" id="UP000055019"/>
    </source>
</evidence>
<feature type="region of interest" description="Disordered" evidence="1">
    <location>
        <begin position="37"/>
        <end position="65"/>
    </location>
</feature>
<dbReference type="PANTHER" id="PTHR35604:SF2">
    <property type="entry name" value="TRANSPOSASE INSH FOR INSERTION SEQUENCE ELEMENT IS5A-RELATED"/>
    <property type="match status" value="1"/>
</dbReference>
<comment type="caution">
    <text evidence="3">The sequence shown here is derived from an EMBL/GenBank/DDBJ whole genome shotgun (WGS) entry which is preliminary data.</text>
</comment>
<proteinExistence type="predicted"/>
<feature type="domain" description="Transposase IS4-like" evidence="2">
    <location>
        <begin position="8"/>
        <end position="108"/>
    </location>
</feature>
<dbReference type="GO" id="GO:0006313">
    <property type="term" value="P:DNA transposition"/>
    <property type="evidence" value="ECO:0007669"/>
    <property type="project" value="InterPro"/>
</dbReference>
<dbReference type="GO" id="GO:0003677">
    <property type="term" value="F:DNA binding"/>
    <property type="evidence" value="ECO:0007669"/>
    <property type="project" value="InterPro"/>
</dbReference>
<evidence type="ECO:0000259" key="2">
    <source>
        <dbReference type="Pfam" id="PF01609"/>
    </source>
</evidence>
<dbReference type="AlphaFoldDB" id="A0A158KV16"/>
<gene>
    <name evidence="3" type="ORF">AWB74_07113</name>
</gene>
<keyword evidence="4" id="KW-1185">Reference proteome</keyword>
<reference evidence="3" key="1">
    <citation type="submission" date="2016-01" db="EMBL/GenBank/DDBJ databases">
        <authorList>
            <person name="Peeters C."/>
        </authorList>
    </citation>
    <scope>NUCLEOTIDE SEQUENCE [LARGE SCALE GENOMIC DNA]</scope>
    <source>
        <strain evidence="3">LMG 29317</strain>
    </source>
</reference>
<accession>A0A158KV16</accession>
<dbReference type="GO" id="GO:0004803">
    <property type="term" value="F:transposase activity"/>
    <property type="evidence" value="ECO:0007669"/>
    <property type="project" value="InterPro"/>
</dbReference>
<name>A0A158KV16_9BURK</name>
<dbReference type="InterPro" id="IPR002559">
    <property type="entry name" value="Transposase_11"/>
</dbReference>
<evidence type="ECO:0000313" key="3">
    <source>
        <dbReference type="EMBL" id="SAL84944.1"/>
    </source>
</evidence>
<dbReference type="PANTHER" id="PTHR35604">
    <property type="entry name" value="TRANSPOSASE INSH FOR INSERTION SEQUENCE ELEMENT IS5A-RELATED"/>
    <property type="match status" value="1"/>
</dbReference>
<organism evidence="3 4">
    <name type="scientific">Caballeronia arvi</name>
    <dbReference type="NCBI Taxonomy" id="1777135"/>
    <lineage>
        <taxon>Bacteria</taxon>
        <taxon>Pseudomonadati</taxon>
        <taxon>Pseudomonadota</taxon>
        <taxon>Betaproteobacteria</taxon>
        <taxon>Burkholderiales</taxon>
        <taxon>Burkholderiaceae</taxon>
        <taxon>Caballeronia</taxon>
    </lineage>
</organism>
<dbReference type="Pfam" id="PF01609">
    <property type="entry name" value="DDE_Tnp_1"/>
    <property type="match status" value="1"/>
</dbReference>
<dbReference type="EMBL" id="FCOM02000056">
    <property type="protein sequence ID" value="SAL84944.1"/>
    <property type="molecule type" value="Genomic_DNA"/>
</dbReference>
<protein>
    <submittedName>
        <fullName evidence="3">Transposase</fullName>
    </submittedName>
</protein>
<evidence type="ECO:0000256" key="1">
    <source>
        <dbReference type="SAM" id="MobiDB-lite"/>
    </source>
</evidence>